<dbReference type="AlphaFoldDB" id="A0A4Q9NGQ9"/>
<feature type="compositionally biased region" description="Low complexity" evidence="1">
    <location>
        <begin position="84"/>
        <end position="93"/>
    </location>
</feature>
<feature type="compositionally biased region" description="Low complexity" evidence="1">
    <location>
        <begin position="52"/>
        <end position="68"/>
    </location>
</feature>
<protein>
    <submittedName>
        <fullName evidence="2">Uncharacterized protein</fullName>
    </submittedName>
</protein>
<evidence type="ECO:0000313" key="3">
    <source>
        <dbReference type="Proteomes" id="UP000292082"/>
    </source>
</evidence>
<dbReference type="EMBL" id="ML145133">
    <property type="protein sequence ID" value="TBU57717.1"/>
    <property type="molecule type" value="Genomic_DNA"/>
</dbReference>
<name>A0A4Q9NGQ9_9APHY</name>
<feature type="compositionally biased region" description="Basic and acidic residues" evidence="1">
    <location>
        <begin position="172"/>
        <end position="187"/>
    </location>
</feature>
<evidence type="ECO:0000256" key="1">
    <source>
        <dbReference type="SAM" id="MobiDB-lite"/>
    </source>
</evidence>
<gene>
    <name evidence="2" type="ORF">BD310DRAFT_977886</name>
</gene>
<proteinExistence type="predicted"/>
<keyword evidence="3" id="KW-1185">Reference proteome</keyword>
<organism evidence="2 3">
    <name type="scientific">Dichomitus squalens</name>
    <dbReference type="NCBI Taxonomy" id="114155"/>
    <lineage>
        <taxon>Eukaryota</taxon>
        <taxon>Fungi</taxon>
        <taxon>Dikarya</taxon>
        <taxon>Basidiomycota</taxon>
        <taxon>Agaricomycotina</taxon>
        <taxon>Agaricomycetes</taxon>
        <taxon>Polyporales</taxon>
        <taxon>Polyporaceae</taxon>
        <taxon>Dichomitus</taxon>
    </lineage>
</organism>
<feature type="region of interest" description="Disordered" evidence="1">
    <location>
        <begin position="24"/>
        <end position="125"/>
    </location>
</feature>
<feature type="compositionally biased region" description="Polar residues" evidence="1">
    <location>
        <begin position="29"/>
        <end position="38"/>
    </location>
</feature>
<feature type="region of interest" description="Disordered" evidence="1">
    <location>
        <begin position="165"/>
        <end position="187"/>
    </location>
</feature>
<sequence length="187" mass="19148">MPSMHIDDFGHNHGLHVVIPTTEAGSRVPSATASNASDGPTALDTPGHNHNLSRLPAPASAPQSARALDTPGHNHNLGFRWPPSAAAAAASAAGDEATATPTTPRVSARVSRRSSLFSVADDSEAKTGAGSLFSVENGLGEVVGHTHVVLPPTSEAEEPVTAELQGSFQQQMHEDGDGDDRAVEGGN</sequence>
<reference evidence="2 3" key="1">
    <citation type="submission" date="2019-01" db="EMBL/GenBank/DDBJ databases">
        <title>Draft genome sequences of three monokaryotic isolates of the white-rot basidiomycete fungus Dichomitus squalens.</title>
        <authorList>
            <consortium name="DOE Joint Genome Institute"/>
            <person name="Lopez S.C."/>
            <person name="Andreopoulos B."/>
            <person name="Pangilinan J."/>
            <person name="Lipzen A."/>
            <person name="Riley R."/>
            <person name="Ahrendt S."/>
            <person name="Ng V."/>
            <person name="Barry K."/>
            <person name="Daum C."/>
            <person name="Grigoriev I.V."/>
            <person name="Hilden K.S."/>
            <person name="Makela M.R."/>
            <person name="de Vries R.P."/>
        </authorList>
    </citation>
    <scope>NUCLEOTIDE SEQUENCE [LARGE SCALE GENOMIC DNA]</scope>
    <source>
        <strain evidence="2 3">CBS 464.89</strain>
    </source>
</reference>
<feature type="compositionally biased region" description="Low complexity" evidence="1">
    <location>
        <begin position="105"/>
        <end position="115"/>
    </location>
</feature>
<evidence type="ECO:0000313" key="2">
    <source>
        <dbReference type="EMBL" id="TBU57717.1"/>
    </source>
</evidence>
<accession>A0A4Q9NGQ9</accession>
<dbReference type="Proteomes" id="UP000292082">
    <property type="component" value="Unassembled WGS sequence"/>
</dbReference>